<sequence>MFEDHAPSAKRRVESRSFFSKHLLLNSFRIVTKSSIHINVRVLVGLDIQSYPGLVLEFNCIPGDSLEGDSI</sequence>
<reference evidence="1 2" key="1">
    <citation type="submission" date="2020-02" db="EMBL/GenBank/DDBJ databases">
        <authorList>
            <person name="Ferguson B K."/>
        </authorList>
    </citation>
    <scope>NUCLEOTIDE SEQUENCE [LARGE SCALE GENOMIC DNA]</scope>
</reference>
<gene>
    <name evidence="1" type="ORF">NTEN_LOCUS10123</name>
</gene>
<dbReference type="EMBL" id="CADCXU010015123">
    <property type="protein sequence ID" value="CAB0004646.1"/>
    <property type="molecule type" value="Genomic_DNA"/>
</dbReference>
<name>A0A6H5GLK4_9HEMI</name>
<keyword evidence="2" id="KW-1185">Reference proteome</keyword>
<accession>A0A6H5GLK4</accession>
<evidence type="ECO:0000313" key="2">
    <source>
        <dbReference type="Proteomes" id="UP000479000"/>
    </source>
</evidence>
<dbReference type="Proteomes" id="UP000479000">
    <property type="component" value="Unassembled WGS sequence"/>
</dbReference>
<proteinExistence type="predicted"/>
<protein>
    <submittedName>
        <fullName evidence="1">Uncharacterized protein</fullName>
    </submittedName>
</protein>
<dbReference type="AlphaFoldDB" id="A0A6H5GLK4"/>
<organism evidence="1 2">
    <name type="scientific">Nesidiocoris tenuis</name>
    <dbReference type="NCBI Taxonomy" id="355587"/>
    <lineage>
        <taxon>Eukaryota</taxon>
        <taxon>Metazoa</taxon>
        <taxon>Ecdysozoa</taxon>
        <taxon>Arthropoda</taxon>
        <taxon>Hexapoda</taxon>
        <taxon>Insecta</taxon>
        <taxon>Pterygota</taxon>
        <taxon>Neoptera</taxon>
        <taxon>Paraneoptera</taxon>
        <taxon>Hemiptera</taxon>
        <taxon>Heteroptera</taxon>
        <taxon>Panheteroptera</taxon>
        <taxon>Cimicomorpha</taxon>
        <taxon>Miridae</taxon>
        <taxon>Dicyphina</taxon>
        <taxon>Nesidiocoris</taxon>
    </lineage>
</organism>
<evidence type="ECO:0000313" key="1">
    <source>
        <dbReference type="EMBL" id="CAB0004646.1"/>
    </source>
</evidence>